<dbReference type="SMART" id="SM00014">
    <property type="entry name" value="acidPPc"/>
    <property type="match status" value="1"/>
</dbReference>
<keyword evidence="1" id="KW-1133">Transmembrane helix</keyword>
<dbReference type="InterPro" id="IPR036938">
    <property type="entry name" value="PAP2/HPO_sf"/>
</dbReference>
<name>A0A841AP70_9MICO</name>
<accession>A0A841AP70</accession>
<dbReference type="Gene3D" id="1.20.144.10">
    <property type="entry name" value="Phosphatidic acid phosphatase type 2/haloperoxidase"/>
    <property type="match status" value="1"/>
</dbReference>
<feature type="domain" description="Phosphatidic acid phosphatase type 2/haloperoxidase" evidence="2">
    <location>
        <begin position="89"/>
        <end position="192"/>
    </location>
</feature>
<dbReference type="PANTHER" id="PTHR14969:SF13">
    <property type="entry name" value="AT30094P"/>
    <property type="match status" value="1"/>
</dbReference>
<comment type="caution">
    <text evidence="3">The sequence shown here is derived from an EMBL/GenBank/DDBJ whole genome shotgun (WGS) entry which is preliminary data.</text>
</comment>
<evidence type="ECO:0000313" key="3">
    <source>
        <dbReference type="EMBL" id="MBB5843496.1"/>
    </source>
</evidence>
<dbReference type="InterPro" id="IPR000326">
    <property type="entry name" value="PAP2/HPO"/>
</dbReference>
<dbReference type="EMBL" id="JACHMJ010000001">
    <property type="protein sequence ID" value="MBB5843496.1"/>
    <property type="molecule type" value="Genomic_DNA"/>
</dbReference>
<feature type="transmembrane region" description="Helical" evidence="1">
    <location>
        <begin position="61"/>
        <end position="82"/>
    </location>
</feature>
<dbReference type="EC" id="3.6.1.27" evidence="3"/>
<gene>
    <name evidence="3" type="ORF">HD599_001819</name>
</gene>
<reference evidence="3 4" key="1">
    <citation type="submission" date="2020-08" db="EMBL/GenBank/DDBJ databases">
        <title>Sequencing the genomes of 1000 actinobacteria strains.</title>
        <authorList>
            <person name="Klenk H.-P."/>
        </authorList>
    </citation>
    <scope>NUCLEOTIDE SEQUENCE [LARGE SCALE GENOMIC DNA]</scope>
    <source>
        <strain evidence="3 4">DSM 105784</strain>
    </source>
</reference>
<sequence length="237" mass="25181">MRPVSSRLVHAISASVVLAVPAAGAVLSVVVGPPVIDLWWRAVMVASRTDPLTQLAYVLDVWGADGLGFGVIPALIAGTLLLTRRARAVPGFLVAGVVSLVLVQALKPILARARPDDMLTISDAGSFPSGHVTNVATLGVFAALIYRRLWVWVLAVGYILVMAWSRTYLSAHWLSDTIAGALWGSALAVVVYSARSAIARGHARRRMLKVSEKPELILGAEAAEHLQRPTGIGGRDE</sequence>
<dbReference type="GO" id="GO:0050380">
    <property type="term" value="F:undecaprenyl-diphosphatase activity"/>
    <property type="evidence" value="ECO:0007669"/>
    <property type="project" value="UniProtKB-EC"/>
</dbReference>
<dbReference type="CDD" id="cd03392">
    <property type="entry name" value="PAP2_like_2"/>
    <property type="match status" value="1"/>
</dbReference>
<dbReference type="PANTHER" id="PTHR14969">
    <property type="entry name" value="SPHINGOSINE-1-PHOSPHATE PHOSPHOHYDROLASE"/>
    <property type="match status" value="1"/>
</dbReference>
<organism evidence="3 4">
    <name type="scientific">Conyzicola lurida</name>
    <dbReference type="NCBI Taxonomy" id="1172621"/>
    <lineage>
        <taxon>Bacteria</taxon>
        <taxon>Bacillati</taxon>
        <taxon>Actinomycetota</taxon>
        <taxon>Actinomycetes</taxon>
        <taxon>Micrococcales</taxon>
        <taxon>Microbacteriaceae</taxon>
        <taxon>Conyzicola</taxon>
    </lineage>
</organism>
<keyword evidence="3" id="KW-0378">Hydrolase</keyword>
<keyword evidence="4" id="KW-1185">Reference proteome</keyword>
<feature type="transmembrane region" description="Helical" evidence="1">
    <location>
        <begin position="178"/>
        <end position="198"/>
    </location>
</feature>
<dbReference type="Pfam" id="PF01569">
    <property type="entry name" value="PAP2"/>
    <property type="match status" value="1"/>
</dbReference>
<keyword evidence="1" id="KW-0472">Membrane</keyword>
<feature type="transmembrane region" description="Helical" evidence="1">
    <location>
        <begin position="149"/>
        <end position="166"/>
    </location>
</feature>
<dbReference type="RefSeq" id="WP_184236326.1">
    <property type="nucleotide sequence ID" value="NZ_JACHMJ010000001.1"/>
</dbReference>
<evidence type="ECO:0000256" key="1">
    <source>
        <dbReference type="SAM" id="Phobius"/>
    </source>
</evidence>
<feature type="transmembrane region" description="Helical" evidence="1">
    <location>
        <begin position="89"/>
        <end position="106"/>
    </location>
</feature>
<evidence type="ECO:0000313" key="4">
    <source>
        <dbReference type="Proteomes" id="UP000536685"/>
    </source>
</evidence>
<dbReference type="GO" id="GO:0042392">
    <property type="term" value="F:sphingosine-1-phosphate phosphatase activity"/>
    <property type="evidence" value="ECO:0007669"/>
    <property type="project" value="TreeGrafter"/>
</dbReference>
<dbReference type="AlphaFoldDB" id="A0A841AP70"/>
<feature type="transmembrane region" description="Helical" evidence="1">
    <location>
        <begin position="126"/>
        <end position="144"/>
    </location>
</feature>
<dbReference type="Proteomes" id="UP000536685">
    <property type="component" value="Unassembled WGS sequence"/>
</dbReference>
<proteinExistence type="predicted"/>
<keyword evidence="1" id="KW-0812">Transmembrane</keyword>
<evidence type="ECO:0000259" key="2">
    <source>
        <dbReference type="SMART" id="SM00014"/>
    </source>
</evidence>
<protein>
    <submittedName>
        <fullName evidence="3">Undecaprenyl-diphosphatase</fullName>
        <ecNumber evidence="3">3.6.1.27</ecNumber>
    </submittedName>
</protein>
<dbReference type="SUPFAM" id="SSF48317">
    <property type="entry name" value="Acid phosphatase/Vanadium-dependent haloperoxidase"/>
    <property type="match status" value="1"/>
</dbReference>